<dbReference type="Pfam" id="PF13692">
    <property type="entry name" value="Glyco_trans_1_4"/>
    <property type="match status" value="1"/>
</dbReference>
<comment type="caution">
    <text evidence="2">The sequence shown here is derived from an EMBL/GenBank/DDBJ whole genome shotgun (WGS) entry which is preliminary data.</text>
</comment>
<dbReference type="RefSeq" id="WP_130969007.1">
    <property type="nucleotide sequence ID" value="NZ_SIXI01000007.1"/>
</dbReference>
<dbReference type="CDD" id="cd03801">
    <property type="entry name" value="GT4_PimA-like"/>
    <property type="match status" value="1"/>
</dbReference>
<reference evidence="2 3" key="1">
    <citation type="submission" date="2019-02" db="EMBL/GenBank/DDBJ databases">
        <title>Aquabacterium sp. strain KMB7.</title>
        <authorList>
            <person name="Chen W.-M."/>
        </authorList>
    </citation>
    <scope>NUCLEOTIDE SEQUENCE [LARGE SCALE GENOMIC DNA]</scope>
    <source>
        <strain evidence="2 3">KMB7</strain>
    </source>
</reference>
<keyword evidence="3" id="KW-1185">Reference proteome</keyword>
<dbReference type="AlphaFoldDB" id="A0A4Q9GV74"/>
<dbReference type="OrthoDB" id="9775208at2"/>
<protein>
    <submittedName>
        <fullName evidence="2">Glycosyltransferase</fullName>
    </submittedName>
</protein>
<keyword evidence="2" id="KW-0808">Transferase</keyword>
<sequence length="366" mass="41047">MLKVMLFAPHFAEYSLSFAIELAEHCDVCLVLNDENLRNEVAHLHELKLPPRLKVISFPHNRSIKCLVSNALLYLKAYLDFRPDVVHLQEEPKDYLVLALMFMRSKIVLTVHDPKPHAGEDLRKQRFSRYRLYRSYLRLRAGAIIVHGERMRELCSKVALLSKKRIFSAPHGPLGIIIPFQSTAKNVIGRCLFFGRIQEYKGLDFFIKAIEMLNHRGCHVVGVIAGRGPDLARCAKFIDNPNSFVINERYLSSCEVLQEFQLADVVVLPYTEATQSGVAAYALGRGKPIVSTDVGSLSDMVVHGVNGLLCPPRNVEALADAIQKLVEDRSLNEAMSVSSIELARGPMSWATAVDVSKQAYFEVISS</sequence>
<dbReference type="PANTHER" id="PTHR12526">
    <property type="entry name" value="GLYCOSYLTRANSFERASE"/>
    <property type="match status" value="1"/>
</dbReference>
<dbReference type="EMBL" id="SIXI01000007">
    <property type="protein sequence ID" value="TBO28310.1"/>
    <property type="molecule type" value="Genomic_DNA"/>
</dbReference>
<dbReference type="Gene3D" id="3.40.50.2000">
    <property type="entry name" value="Glycogen Phosphorylase B"/>
    <property type="match status" value="2"/>
</dbReference>
<dbReference type="Pfam" id="PF13439">
    <property type="entry name" value="Glyco_transf_4"/>
    <property type="match status" value="1"/>
</dbReference>
<dbReference type="Proteomes" id="UP000292120">
    <property type="component" value="Unassembled WGS sequence"/>
</dbReference>
<evidence type="ECO:0000313" key="2">
    <source>
        <dbReference type="EMBL" id="TBO28310.1"/>
    </source>
</evidence>
<organism evidence="2 3">
    <name type="scientific">Aquabacterium lacunae</name>
    <dbReference type="NCBI Taxonomy" id="2528630"/>
    <lineage>
        <taxon>Bacteria</taxon>
        <taxon>Pseudomonadati</taxon>
        <taxon>Pseudomonadota</taxon>
        <taxon>Betaproteobacteria</taxon>
        <taxon>Burkholderiales</taxon>
        <taxon>Aquabacterium</taxon>
    </lineage>
</organism>
<name>A0A4Q9GV74_9BURK</name>
<gene>
    <name evidence="2" type="ORF">EYS42_14995</name>
</gene>
<dbReference type="InterPro" id="IPR028098">
    <property type="entry name" value="Glyco_trans_4-like_N"/>
</dbReference>
<dbReference type="SUPFAM" id="SSF53756">
    <property type="entry name" value="UDP-Glycosyltransferase/glycogen phosphorylase"/>
    <property type="match status" value="1"/>
</dbReference>
<accession>A0A4Q9GV74</accession>
<feature type="domain" description="Glycosyltransferase subfamily 4-like N-terminal" evidence="1">
    <location>
        <begin position="17"/>
        <end position="167"/>
    </location>
</feature>
<proteinExistence type="predicted"/>
<evidence type="ECO:0000313" key="3">
    <source>
        <dbReference type="Proteomes" id="UP000292120"/>
    </source>
</evidence>
<evidence type="ECO:0000259" key="1">
    <source>
        <dbReference type="Pfam" id="PF13439"/>
    </source>
</evidence>
<dbReference type="GO" id="GO:0016757">
    <property type="term" value="F:glycosyltransferase activity"/>
    <property type="evidence" value="ECO:0007669"/>
    <property type="project" value="UniProtKB-ARBA"/>
</dbReference>